<feature type="transmembrane region" description="Helical" evidence="6">
    <location>
        <begin position="119"/>
        <end position="142"/>
    </location>
</feature>
<dbReference type="InterPro" id="IPR011701">
    <property type="entry name" value="MFS"/>
</dbReference>
<evidence type="ECO:0000256" key="5">
    <source>
        <dbReference type="ARBA" id="ARBA00023136"/>
    </source>
</evidence>
<dbReference type="Gene3D" id="1.20.1250.20">
    <property type="entry name" value="MFS general substrate transporter like domains"/>
    <property type="match status" value="1"/>
</dbReference>
<evidence type="ECO:0000256" key="4">
    <source>
        <dbReference type="ARBA" id="ARBA00022989"/>
    </source>
</evidence>
<dbReference type="PANTHER" id="PTHR43129:SF1">
    <property type="entry name" value="FOSMIDOMYCIN RESISTANCE PROTEIN"/>
    <property type="match status" value="1"/>
</dbReference>
<dbReference type="EMBL" id="CP121694">
    <property type="protein sequence ID" value="WRO20583.1"/>
    <property type="molecule type" value="Genomic_DNA"/>
</dbReference>
<accession>A0AAU0UJ09</accession>
<keyword evidence="9" id="KW-1185">Reference proteome</keyword>
<evidence type="ECO:0000259" key="7">
    <source>
        <dbReference type="PROSITE" id="PS50850"/>
    </source>
</evidence>
<dbReference type="PANTHER" id="PTHR43129">
    <property type="entry name" value="FOSMIDOMYCIN RESISTANCE PROTEIN"/>
    <property type="match status" value="1"/>
</dbReference>
<keyword evidence="4 6" id="KW-1133">Transmembrane helix</keyword>
<feature type="transmembrane region" description="Helical" evidence="6">
    <location>
        <begin position="33"/>
        <end position="54"/>
    </location>
</feature>
<comment type="subcellular location">
    <subcellularLocation>
        <location evidence="1">Cell membrane</location>
        <topology evidence="1">Multi-pass membrane protein</topology>
    </subcellularLocation>
</comment>
<dbReference type="RefSeq" id="WP_366924851.1">
    <property type="nucleotide sequence ID" value="NZ_CP121694.1"/>
</dbReference>
<feature type="transmembrane region" description="Helical" evidence="6">
    <location>
        <begin position="84"/>
        <end position="107"/>
    </location>
</feature>
<protein>
    <submittedName>
        <fullName evidence="8">MFS transporter</fullName>
    </submittedName>
</protein>
<dbReference type="Pfam" id="PF07690">
    <property type="entry name" value="MFS_1"/>
    <property type="match status" value="1"/>
</dbReference>
<organism evidence="8 9">
    <name type="scientific">Metallumcola ferriviriculae</name>
    <dbReference type="NCBI Taxonomy" id="3039180"/>
    <lineage>
        <taxon>Bacteria</taxon>
        <taxon>Bacillati</taxon>
        <taxon>Bacillota</taxon>
        <taxon>Clostridia</taxon>
        <taxon>Neomoorellales</taxon>
        <taxon>Desulfitibacteraceae</taxon>
        <taxon>Metallumcola</taxon>
    </lineage>
</organism>
<dbReference type="GO" id="GO:0005886">
    <property type="term" value="C:plasma membrane"/>
    <property type="evidence" value="ECO:0007669"/>
    <property type="project" value="UniProtKB-SubCell"/>
</dbReference>
<dbReference type="KEGG" id="dbc:MFMK1_000366"/>
<keyword evidence="3 6" id="KW-0812">Transmembrane</keyword>
<feature type="domain" description="Major facilitator superfamily (MFS) profile" evidence="7">
    <location>
        <begin position="1"/>
        <end position="176"/>
    </location>
</feature>
<evidence type="ECO:0000313" key="8">
    <source>
        <dbReference type="EMBL" id="WRO20583.1"/>
    </source>
</evidence>
<dbReference type="SUPFAM" id="SSF103473">
    <property type="entry name" value="MFS general substrate transporter"/>
    <property type="match status" value="1"/>
</dbReference>
<evidence type="ECO:0000256" key="3">
    <source>
        <dbReference type="ARBA" id="ARBA00022692"/>
    </source>
</evidence>
<name>A0AAU0UJ09_9FIRM</name>
<dbReference type="GO" id="GO:0022857">
    <property type="term" value="F:transmembrane transporter activity"/>
    <property type="evidence" value="ECO:0007669"/>
    <property type="project" value="InterPro"/>
</dbReference>
<keyword evidence="2" id="KW-0813">Transport</keyword>
<keyword evidence="5 6" id="KW-0472">Membrane</keyword>
<reference evidence="8 9" key="1">
    <citation type="submission" date="2023-04" db="EMBL/GenBank/DDBJ databases">
        <authorList>
            <person name="Hsu D."/>
        </authorList>
    </citation>
    <scope>NUCLEOTIDE SEQUENCE [LARGE SCALE GENOMIC DNA]</scope>
    <source>
        <strain evidence="8 9">MK1</strain>
    </source>
</reference>
<dbReference type="InterPro" id="IPR036259">
    <property type="entry name" value="MFS_trans_sf"/>
</dbReference>
<dbReference type="Proteomes" id="UP001329915">
    <property type="component" value="Chromosome"/>
</dbReference>
<dbReference type="InterPro" id="IPR020846">
    <property type="entry name" value="MFS_dom"/>
</dbReference>
<dbReference type="PROSITE" id="PS50850">
    <property type="entry name" value="MFS"/>
    <property type="match status" value="1"/>
</dbReference>
<sequence length="176" mass="18502">MAIVGLNSMTVLSTMTIVPVMWEQWNRPTFENAGLLSVLFIAGTFGNIAGGYLSDTFGPKPIIIGSALLSSTWMVLFLKTQNIFAAFVLIALLGASLNSSGPVTMVISHRLFPKNKGMASGLVMGIGGTLGSLGVGLIGYIGDLYTPVTGLYVASLVVLFIIPLVFTLNTGEEKAI</sequence>
<evidence type="ECO:0000313" key="9">
    <source>
        <dbReference type="Proteomes" id="UP001329915"/>
    </source>
</evidence>
<evidence type="ECO:0000256" key="1">
    <source>
        <dbReference type="ARBA" id="ARBA00004651"/>
    </source>
</evidence>
<dbReference type="AlphaFoldDB" id="A0AAU0UJ09"/>
<evidence type="ECO:0000256" key="6">
    <source>
        <dbReference type="SAM" id="Phobius"/>
    </source>
</evidence>
<evidence type="ECO:0000256" key="2">
    <source>
        <dbReference type="ARBA" id="ARBA00022448"/>
    </source>
</evidence>
<feature type="transmembrane region" description="Helical" evidence="6">
    <location>
        <begin position="61"/>
        <end position="78"/>
    </location>
</feature>
<feature type="transmembrane region" description="Helical" evidence="6">
    <location>
        <begin position="148"/>
        <end position="168"/>
    </location>
</feature>
<proteinExistence type="predicted"/>
<gene>
    <name evidence="8" type="ORF">MFMK1_000366</name>
</gene>